<evidence type="ECO:0000313" key="2">
    <source>
        <dbReference type="Proteomes" id="UP000789342"/>
    </source>
</evidence>
<reference evidence="1" key="1">
    <citation type="submission" date="2021-06" db="EMBL/GenBank/DDBJ databases">
        <authorList>
            <person name="Kallberg Y."/>
            <person name="Tangrot J."/>
            <person name="Rosling A."/>
        </authorList>
    </citation>
    <scope>NUCLEOTIDE SEQUENCE</scope>
    <source>
        <strain evidence="1">CL551</strain>
    </source>
</reference>
<accession>A0A9N9FL23</accession>
<organism evidence="1 2">
    <name type="scientific">Acaulospora morrowiae</name>
    <dbReference type="NCBI Taxonomy" id="94023"/>
    <lineage>
        <taxon>Eukaryota</taxon>
        <taxon>Fungi</taxon>
        <taxon>Fungi incertae sedis</taxon>
        <taxon>Mucoromycota</taxon>
        <taxon>Glomeromycotina</taxon>
        <taxon>Glomeromycetes</taxon>
        <taxon>Diversisporales</taxon>
        <taxon>Acaulosporaceae</taxon>
        <taxon>Acaulospora</taxon>
    </lineage>
</organism>
<dbReference type="Gene3D" id="1.10.30.10">
    <property type="entry name" value="High mobility group box domain"/>
    <property type="match status" value="1"/>
</dbReference>
<keyword evidence="2" id="KW-1185">Reference proteome</keyword>
<protein>
    <submittedName>
        <fullName evidence="1">3311_t:CDS:1</fullName>
    </submittedName>
</protein>
<dbReference type="InterPro" id="IPR036910">
    <property type="entry name" value="HMG_box_dom_sf"/>
</dbReference>
<dbReference type="Proteomes" id="UP000789342">
    <property type="component" value="Unassembled WGS sequence"/>
</dbReference>
<dbReference type="AlphaFoldDB" id="A0A9N9FL23"/>
<gene>
    <name evidence="1" type="ORF">AMORRO_LOCUS5255</name>
</gene>
<name>A0A9N9FL23_9GLOM</name>
<proteinExistence type="predicted"/>
<dbReference type="SUPFAM" id="SSF47095">
    <property type="entry name" value="HMG-box"/>
    <property type="match status" value="1"/>
</dbReference>
<dbReference type="EMBL" id="CAJVPV010003121">
    <property type="protein sequence ID" value="CAG8543848.1"/>
    <property type="molecule type" value="Genomic_DNA"/>
</dbReference>
<evidence type="ECO:0000313" key="1">
    <source>
        <dbReference type="EMBL" id="CAG8543848.1"/>
    </source>
</evidence>
<comment type="caution">
    <text evidence="1">The sequence shown here is derived from an EMBL/GenBank/DDBJ whole genome shotgun (WGS) entry which is preliminary data.</text>
</comment>
<dbReference type="OrthoDB" id="6247875at2759"/>
<sequence length="198" mass="22841">MKKTTNLQHISNNIVRHIRVPFPPQVTVDEIVQKLLDNGVENYNKTPNSFIIYRKAYIHEATKFGFLGGNISKLAKDAWDNEPERIKNFYREMEKDIKAKFKRSVPPPFFFYTQRSQKRPRHTNCKVTAVTTKDAFRISQKSTSHPQAIVITSHSVESFYTHLNIHMNISDEAFINSLSNDLALTYKAIIDSLSSLPI</sequence>